<proteinExistence type="predicted"/>
<name>A0A9D3QFJ9_MEGAT</name>
<dbReference type="EMBL" id="JAFDVH010000001">
    <property type="protein sequence ID" value="KAG7491341.1"/>
    <property type="molecule type" value="Genomic_DNA"/>
</dbReference>
<reference evidence="2" key="1">
    <citation type="submission" date="2021-01" db="EMBL/GenBank/DDBJ databases">
        <authorList>
            <person name="Zahm M."/>
            <person name="Roques C."/>
            <person name="Cabau C."/>
            <person name="Klopp C."/>
            <person name="Donnadieu C."/>
            <person name="Jouanno E."/>
            <person name="Lampietro C."/>
            <person name="Louis A."/>
            <person name="Herpin A."/>
            <person name="Echchiki A."/>
            <person name="Berthelot C."/>
            <person name="Parey E."/>
            <person name="Roest-Crollius H."/>
            <person name="Braasch I."/>
            <person name="Postlethwait J."/>
            <person name="Bobe J."/>
            <person name="Montfort J."/>
            <person name="Bouchez O."/>
            <person name="Begum T."/>
            <person name="Mejri S."/>
            <person name="Adams A."/>
            <person name="Chen W.-J."/>
            <person name="Guiguen Y."/>
        </authorList>
    </citation>
    <scope>NUCLEOTIDE SEQUENCE</scope>
    <source>
        <strain evidence="2">YG-15Mar2019-1</strain>
        <tissue evidence="2">Brain</tissue>
    </source>
</reference>
<evidence type="ECO:0000313" key="3">
    <source>
        <dbReference type="Proteomes" id="UP001046870"/>
    </source>
</evidence>
<accession>A0A9D3QFJ9</accession>
<gene>
    <name evidence="2" type="ORF">MATL_G00002750</name>
</gene>
<protein>
    <submittedName>
        <fullName evidence="2">Uncharacterized protein</fullName>
    </submittedName>
</protein>
<sequence length="97" mass="10578">MGAPSGLLYLSGNPAPWSCHVRGRTGNSSDSAQGGQVERDRRTLTGQISSLRDREIPYGAITSATLNGLDQHWDRRRRFPSALNSLPLQDSDGLGIW</sequence>
<evidence type="ECO:0000256" key="1">
    <source>
        <dbReference type="SAM" id="MobiDB-lite"/>
    </source>
</evidence>
<feature type="compositionally biased region" description="Polar residues" evidence="1">
    <location>
        <begin position="25"/>
        <end position="34"/>
    </location>
</feature>
<organism evidence="2 3">
    <name type="scientific">Megalops atlanticus</name>
    <name type="common">Tarpon</name>
    <name type="synonym">Clupea gigantea</name>
    <dbReference type="NCBI Taxonomy" id="7932"/>
    <lineage>
        <taxon>Eukaryota</taxon>
        <taxon>Metazoa</taxon>
        <taxon>Chordata</taxon>
        <taxon>Craniata</taxon>
        <taxon>Vertebrata</taxon>
        <taxon>Euteleostomi</taxon>
        <taxon>Actinopterygii</taxon>
        <taxon>Neopterygii</taxon>
        <taxon>Teleostei</taxon>
        <taxon>Elopiformes</taxon>
        <taxon>Megalopidae</taxon>
        <taxon>Megalops</taxon>
    </lineage>
</organism>
<comment type="caution">
    <text evidence="2">The sequence shown here is derived from an EMBL/GenBank/DDBJ whole genome shotgun (WGS) entry which is preliminary data.</text>
</comment>
<evidence type="ECO:0000313" key="2">
    <source>
        <dbReference type="EMBL" id="KAG7491341.1"/>
    </source>
</evidence>
<feature type="region of interest" description="Disordered" evidence="1">
    <location>
        <begin position="20"/>
        <end position="48"/>
    </location>
</feature>
<dbReference type="AlphaFoldDB" id="A0A9D3QFJ9"/>
<dbReference type="Proteomes" id="UP001046870">
    <property type="component" value="Chromosome 1"/>
</dbReference>
<keyword evidence="3" id="KW-1185">Reference proteome</keyword>